<dbReference type="EMBL" id="CP005934">
    <property type="protein sequence ID" value="AGN26582.1"/>
    <property type="molecule type" value="Genomic_DNA"/>
</dbReference>
<name>R9T6H3_METII</name>
<reference evidence="1 2" key="1">
    <citation type="journal article" date="2013" name="Genome Announc.">
        <title>Genome sequence of 'Candidatus Methanomassiliicoccus intestinalis' Issoire-Mx1, a third thermoplasmatales-related methanogenic archaeon from human feces.</title>
        <authorList>
            <person name="Borrel G."/>
            <person name="Harris H.M."/>
            <person name="Parisot N."/>
            <person name="Gaci N."/>
            <person name="Tottey W."/>
            <person name="Mihajlovski A."/>
            <person name="Deane J."/>
            <person name="Gribaldo S."/>
            <person name="Bardot O."/>
            <person name="Peyretaillade E."/>
            <person name="Peyret P."/>
            <person name="O'Toole P.W."/>
            <person name="Brugere J.F."/>
        </authorList>
    </citation>
    <scope>NUCLEOTIDE SEQUENCE [LARGE SCALE GENOMIC DNA]</scope>
    <source>
        <strain evidence="1 2">Issoire-Mx1</strain>
    </source>
</reference>
<dbReference type="STRING" id="1295009.MMINT_12520"/>
<sequence>MKKKDVLLVLVVILIPIVILGAVAVAGADNIKDSITFEGTEGCTITNVDGNIINGSVEKVHVDSDYTFTITVNEGYSGTPVLYVDDSSVPLNPTDSDSNTYTVHIDEDPIVIKITGIEKA</sequence>
<protein>
    <submittedName>
        <fullName evidence="1">Uncharacterized protein</fullName>
    </submittedName>
</protein>
<evidence type="ECO:0000313" key="2">
    <source>
        <dbReference type="Proteomes" id="UP000014070"/>
    </source>
</evidence>
<dbReference type="GeneID" id="41323638"/>
<dbReference type="Proteomes" id="UP000014070">
    <property type="component" value="Chromosome"/>
</dbReference>
<dbReference type="KEGG" id="mer:MMINT_12520"/>
<organism evidence="1 2">
    <name type="scientific">Methanomassiliicoccus intestinalis (strain Issoire-Mx1)</name>
    <dbReference type="NCBI Taxonomy" id="1295009"/>
    <lineage>
        <taxon>Archaea</taxon>
        <taxon>Methanobacteriati</taxon>
        <taxon>Thermoplasmatota</taxon>
        <taxon>Thermoplasmata</taxon>
        <taxon>Methanomassiliicoccales</taxon>
        <taxon>Methanomassiliicoccaceae</taxon>
        <taxon>Methanomassiliicoccus</taxon>
    </lineage>
</organism>
<dbReference type="InParanoid" id="R9T6H3"/>
<proteinExistence type="predicted"/>
<gene>
    <name evidence="1" type="ORF">MMINT_12520</name>
</gene>
<dbReference type="AlphaFoldDB" id="R9T6H3"/>
<dbReference type="HOGENOM" id="CLU_2044293_0_0_2"/>
<accession>R9T6H3</accession>
<keyword evidence="2" id="KW-1185">Reference proteome</keyword>
<dbReference type="RefSeq" id="WP_020449107.1">
    <property type="nucleotide sequence ID" value="NC_021353.1"/>
</dbReference>
<evidence type="ECO:0000313" key="1">
    <source>
        <dbReference type="EMBL" id="AGN26582.1"/>
    </source>
</evidence>